<comment type="caution">
    <text evidence="9">The sequence shown here is derived from an EMBL/GenBank/DDBJ whole genome shotgun (WGS) entry which is preliminary data.</text>
</comment>
<dbReference type="Pfam" id="PF01070">
    <property type="entry name" value="FMN_dh"/>
    <property type="match status" value="1"/>
</dbReference>
<dbReference type="SUPFAM" id="SSF51395">
    <property type="entry name" value="FMN-linked oxidoreductases"/>
    <property type="match status" value="1"/>
</dbReference>
<feature type="binding site" evidence="7">
    <location>
        <position position="104"/>
    </location>
    <ligand>
        <name>FMN</name>
        <dbReference type="ChEBI" id="CHEBI:58210"/>
    </ligand>
</feature>
<feature type="binding site" evidence="7">
    <location>
        <position position="163"/>
    </location>
    <ligand>
        <name>glyoxylate</name>
        <dbReference type="ChEBI" id="CHEBI:36655"/>
    </ligand>
</feature>
<evidence type="ECO:0000256" key="4">
    <source>
        <dbReference type="ARBA" id="ARBA00023002"/>
    </source>
</evidence>
<feature type="binding site" evidence="7">
    <location>
        <position position="128"/>
    </location>
    <ligand>
        <name>glyoxylate</name>
        <dbReference type="ChEBI" id="CHEBI:36655"/>
    </ligand>
</feature>
<comment type="cofactor">
    <cofactor evidence="1">
        <name>FMN</name>
        <dbReference type="ChEBI" id="CHEBI:58210"/>
    </cofactor>
</comment>
<dbReference type="InterPro" id="IPR012133">
    <property type="entry name" value="Alpha-hydoxy_acid_DH_FMN"/>
</dbReference>
<reference evidence="9 10" key="1">
    <citation type="submission" date="2019-09" db="EMBL/GenBank/DDBJ databases">
        <title>Hydrogenophaga aromatica sp. nov., isolated from a para-xylene-degrading enrichment culture.</title>
        <authorList>
            <person name="Tancsics A."/>
            <person name="Banerjee S."/>
        </authorList>
    </citation>
    <scope>NUCLEOTIDE SEQUENCE [LARGE SCALE GENOMIC DNA]</scope>
    <source>
        <strain evidence="9 10">D2P1</strain>
    </source>
</reference>
<feature type="binding site" evidence="7">
    <location>
        <position position="277"/>
    </location>
    <ligand>
        <name>glyoxylate</name>
        <dbReference type="ChEBI" id="CHEBI:36655"/>
    </ligand>
</feature>
<evidence type="ECO:0000313" key="9">
    <source>
        <dbReference type="EMBL" id="NWF48790.1"/>
    </source>
</evidence>
<dbReference type="PROSITE" id="PS00557">
    <property type="entry name" value="FMN_HYDROXY_ACID_DH_1"/>
    <property type="match status" value="1"/>
</dbReference>
<dbReference type="Proteomes" id="UP000545507">
    <property type="component" value="Unassembled WGS sequence"/>
</dbReference>
<evidence type="ECO:0000313" key="10">
    <source>
        <dbReference type="Proteomes" id="UP000545507"/>
    </source>
</evidence>
<feature type="binding site" evidence="7">
    <location>
        <position position="250"/>
    </location>
    <ligand>
        <name>FMN</name>
        <dbReference type="ChEBI" id="CHEBI:58210"/>
    </ligand>
</feature>
<evidence type="ECO:0000256" key="5">
    <source>
        <dbReference type="ARBA" id="ARBA00024042"/>
    </source>
</evidence>
<dbReference type="PANTHER" id="PTHR10578">
    <property type="entry name" value="S -2-HYDROXY-ACID OXIDASE-RELATED"/>
    <property type="match status" value="1"/>
</dbReference>
<protein>
    <submittedName>
        <fullName evidence="9">Alpha-hydroxy-acid oxidizing protein</fullName>
    </submittedName>
</protein>
<keyword evidence="2 7" id="KW-0285">Flavoprotein</keyword>
<dbReference type="InterPro" id="IPR013785">
    <property type="entry name" value="Aldolase_TIM"/>
</dbReference>
<feature type="binding site" evidence="7">
    <location>
        <position position="126"/>
    </location>
    <ligand>
        <name>FMN</name>
        <dbReference type="ChEBI" id="CHEBI:58210"/>
    </ligand>
</feature>
<dbReference type="CDD" id="cd02809">
    <property type="entry name" value="alpha_hydroxyacid_oxid_FMN"/>
    <property type="match status" value="1"/>
</dbReference>
<accession>A0A7Y8H1I7</accession>
<dbReference type="PANTHER" id="PTHR10578:SF107">
    <property type="entry name" value="2-HYDROXYACID OXIDASE 1"/>
    <property type="match status" value="1"/>
</dbReference>
<evidence type="ECO:0000256" key="3">
    <source>
        <dbReference type="ARBA" id="ARBA00022643"/>
    </source>
</evidence>
<dbReference type="GO" id="GO:0009060">
    <property type="term" value="P:aerobic respiration"/>
    <property type="evidence" value="ECO:0007669"/>
    <property type="project" value="TreeGrafter"/>
</dbReference>
<feature type="domain" description="FMN hydroxy acid dehydrogenase" evidence="8">
    <location>
        <begin position="1"/>
        <end position="379"/>
    </location>
</feature>
<evidence type="ECO:0000256" key="2">
    <source>
        <dbReference type="ARBA" id="ARBA00022630"/>
    </source>
</evidence>
<organism evidence="9 10">
    <name type="scientific">Hydrogenophaga aromaticivorans</name>
    <dbReference type="NCBI Taxonomy" id="2610898"/>
    <lineage>
        <taxon>Bacteria</taxon>
        <taxon>Pseudomonadati</taxon>
        <taxon>Pseudomonadota</taxon>
        <taxon>Betaproteobacteria</taxon>
        <taxon>Burkholderiales</taxon>
        <taxon>Comamonadaceae</taxon>
        <taxon>Hydrogenophaga</taxon>
    </lineage>
</organism>
<dbReference type="GO" id="GO:0010181">
    <property type="term" value="F:FMN binding"/>
    <property type="evidence" value="ECO:0007669"/>
    <property type="project" value="InterPro"/>
</dbReference>
<feature type="binding site" evidence="7">
    <location>
        <position position="272"/>
    </location>
    <ligand>
        <name>FMN</name>
        <dbReference type="ChEBI" id="CHEBI:58210"/>
    </ligand>
</feature>
<feature type="active site" description="Proton acceptor" evidence="6">
    <location>
        <position position="274"/>
    </location>
</feature>
<keyword evidence="3 7" id="KW-0288">FMN</keyword>
<comment type="similarity">
    <text evidence="5">Belongs to the FMN-dependent alpha-hydroxy acid dehydrogenase family.</text>
</comment>
<feature type="binding site" evidence="7">
    <location>
        <position position="154"/>
    </location>
    <ligand>
        <name>FMN</name>
        <dbReference type="ChEBI" id="CHEBI:58210"/>
    </ligand>
</feature>
<dbReference type="AlphaFoldDB" id="A0A7Y8H1I7"/>
<evidence type="ECO:0000256" key="7">
    <source>
        <dbReference type="PIRSR" id="PIRSR000138-2"/>
    </source>
</evidence>
<feature type="binding site" evidence="7">
    <location>
        <position position="274"/>
    </location>
    <ligand>
        <name>glyoxylate</name>
        <dbReference type="ChEBI" id="CHEBI:36655"/>
    </ligand>
</feature>
<keyword evidence="10" id="KW-1185">Reference proteome</keyword>
<name>A0A7Y8H1I7_9BURK</name>
<gene>
    <name evidence="9" type="ORF">F3K02_26535</name>
</gene>
<sequence length="383" mass="41559">MLNVNDWRAAARRTLPRFVYEYVDGAAEDERCLARNRSALDAVSLTPRILRDTRRIDPAVSLFDQTWAQPFAIAPTGLNGLIRPGGDLMGAAAAQTMGVPFVLSTASNERLEAVREAAPQAQLWLQLYVMEDRSVAEQLLRRAKAAKFSALVLTVDVPVSGSREKDIRNGFKVPFKPSLPLAMDLMRHPAWSLRQAMGGGPKFVNLVEDTKARMSAQAQAALLARAMDRGLDWASLSWLRRHWDGPLLVKGVLHPVDARRAQQEGVDALIVSNHGARQLDVAPTSIDQLPRVVDAVRGAIPVLMDSGIRRGSDVARALAQGAHAVLIGRPVLYGLAVKGQAGIERVLTTLASELERTMILLGETDIAALRVSRSPADPCQGGS</sequence>
<evidence type="ECO:0000259" key="8">
    <source>
        <dbReference type="PROSITE" id="PS51349"/>
    </source>
</evidence>
<keyword evidence="4" id="KW-0560">Oxidoreductase</keyword>
<feature type="binding site" evidence="7">
    <location>
        <begin position="328"/>
        <end position="329"/>
    </location>
    <ligand>
        <name>FMN</name>
        <dbReference type="ChEBI" id="CHEBI:58210"/>
    </ligand>
</feature>
<proteinExistence type="inferred from homology"/>
<dbReference type="PIRSF" id="PIRSF000138">
    <property type="entry name" value="Al-hdrx_acd_dh"/>
    <property type="match status" value="1"/>
</dbReference>
<dbReference type="PROSITE" id="PS51349">
    <property type="entry name" value="FMN_HYDROXY_ACID_DH_2"/>
    <property type="match status" value="1"/>
</dbReference>
<dbReference type="FunFam" id="3.20.20.70:FF:000029">
    <property type="entry name" value="L-lactate dehydrogenase"/>
    <property type="match status" value="1"/>
</dbReference>
<dbReference type="InterPro" id="IPR037396">
    <property type="entry name" value="FMN_HAD"/>
</dbReference>
<dbReference type="EMBL" id="VYGV01000028">
    <property type="protein sequence ID" value="NWF48790.1"/>
    <property type="molecule type" value="Genomic_DNA"/>
</dbReference>
<feature type="binding site" evidence="7">
    <location>
        <begin position="75"/>
        <end position="77"/>
    </location>
    <ligand>
        <name>FMN</name>
        <dbReference type="ChEBI" id="CHEBI:58210"/>
    </ligand>
</feature>
<evidence type="ECO:0000256" key="1">
    <source>
        <dbReference type="ARBA" id="ARBA00001917"/>
    </source>
</evidence>
<feature type="binding site" evidence="7">
    <location>
        <begin position="305"/>
        <end position="309"/>
    </location>
    <ligand>
        <name>FMN</name>
        <dbReference type="ChEBI" id="CHEBI:58210"/>
    </ligand>
</feature>
<dbReference type="RefSeq" id="WP_177139641.1">
    <property type="nucleotide sequence ID" value="NZ_VYGV01000028.1"/>
</dbReference>
<evidence type="ECO:0000256" key="6">
    <source>
        <dbReference type="PIRSR" id="PIRSR000138-1"/>
    </source>
</evidence>
<feature type="binding site" evidence="7">
    <location>
        <position position="22"/>
    </location>
    <ligand>
        <name>glyoxylate</name>
        <dbReference type="ChEBI" id="CHEBI:36655"/>
    </ligand>
</feature>
<dbReference type="InterPro" id="IPR000262">
    <property type="entry name" value="FMN-dep_DH"/>
</dbReference>
<dbReference type="GO" id="GO:0004459">
    <property type="term" value="F:L-lactate dehydrogenase (NAD+) activity"/>
    <property type="evidence" value="ECO:0007669"/>
    <property type="project" value="TreeGrafter"/>
</dbReference>
<dbReference type="Gene3D" id="3.20.20.70">
    <property type="entry name" value="Aldolase class I"/>
    <property type="match status" value="1"/>
</dbReference>
<dbReference type="InterPro" id="IPR008259">
    <property type="entry name" value="FMN_hydac_DH_AS"/>
</dbReference>
<dbReference type="GO" id="GO:0005886">
    <property type="term" value="C:plasma membrane"/>
    <property type="evidence" value="ECO:0007669"/>
    <property type="project" value="TreeGrafter"/>
</dbReference>